<organism evidence="1 2">
    <name type="scientific">Rotaria magnacalcarata</name>
    <dbReference type="NCBI Taxonomy" id="392030"/>
    <lineage>
        <taxon>Eukaryota</taxon>
        <taxon>Metazoa</taxon>
        <taxon>Spiralia</taxon>
        <taxon>Gnathifera</taxon>
        <taxon>Rotifera</taxon>
        <taxon>Eurotatoria</taxon>
        <taxon>Bdelloidea</taxon>
        <taxon>Philodinida</taxon>
        <taxon>Philodinidae</taxon>
        <taxon>Rotaria</taxon>
    </lineage>
</organism>
<proteinExistence type="predicted"/>
<dbReference type="AlphaFoldDB" id="A0A8S2Q4X3"/>
<evidence type="ECO:0000313" key="2">
    <source>
        <dbReference type="Proteomes" id="UP000681720"/>
    </source>
</evidence>
<comment type="caution">
    <text evidence="1">The sequence shown here is derived from an EMBL/GenBank/DDBJ whole genome shotgun (WGS) entry which is preliminary data.</text>
</comment>
<reference evidence="1" key="1">
    <citation type="submission" date="2021-02" db="EMBL/GenBank/DDBJ databases">
        <authorList>
            <person name="Nowell W R."/>
        </authorList>
    </citation>
    <scope>NUCLEOTIDE SEQUENCE</scope>
</reference>
<evidence type="ECO:0000313" key="1">
    <source>
        <dbReference type="EMBL" id="CAF4084633.1"/>
    </source>
</evidence>
<gene>
    <name evidence="1" type="ORF">GIL414_LOCUS16264</name>
</gene>
<dbReference type="Proteomes" id="UP000681720">
    <property type="component" value="Unassembled WGS sequence"/>
</dbReference>
<feature type="non-terminal residue" evidence="1">
    <location>
        <position position="1"/>
    </location>
</feature>
<name>A0A8S2Q4X3_9BILA</name>
<dbReference type="EMBL" id="CAJOBJ010007384">
    <property type="protein sequence ID" value="CAF4084633.1"/>
    <property type="molecule type" value="Genomic_DNA"/>
</dbReference>
<sequence>MLLKASRGGAPVNTSRQPLERYNQQQVGHFLEFVLSPSITTDIRFGKKSLTLANGATLDVVNTILIVKKQPVAILKYLDNDEMTEDIRLRHLTLFNRQRDLIYEWKKNQLRAVHQEAAHDAVLASLDDTSMMCSISCLPWHIAHVVRAISSSTTSISSKDKLFENRTFCHVFNNCLQNNTTVISILEDVLKRIKFAHPEVETAYIIRGNAGCYHDSETLLVVKALFDSTGIFIRRIDFSEPQEGVSKYNSIEFNLKRTLSSSKRTTTISTLSPLDIEITTWRAFTIGNAKTFQLSNFKSSVTNIVPLEFEDGALSIDNSWKSEESSTRTNMLLLDQAKTMFKSLTENDTHRSSITLQNFNTIQDVNDKITNILSKGWALSLSKTNTRFTEL</sequence>
<accession>A0A8S2Q4X3</accession>
<protein>
    <submittedName>
        <fullName evidence="1">Uncharacterized protein</fullName>
    </submittedName>
</protein>